<keyword evidence="7" id="KW-1185">Reference proteome</keyword>
<dbReference type="AlphaFoldDB" id="I0IDV6"/>
<feature type="domain" description="N-acetylmuramoyl-L-alanine amidase" evidence="4">
    <location>
        <begin position="39"/>
        <end position="177"/>
    </location>
</feature>
<evidence type="ECO:0000259" key="4">
    <source>
        <dbReference type="SMART" id="SM00644"/>
    </source>
</evidence>
<dbReference type="Gene3D" id="3.40.80.10">
    <property type="entry name" value="Peptidoglycan recognition protein-like"/>
    <property type="match status" value="1"/>
</dbReference>
<dbReference type="Proteomes" id="UP000007881">
    <property type="component" value="Chromosome"/>
</dbReference>
<feature type="domain" description="Peptidoglycan recognition protein family" evidence="5">
    <location>
        <begin position="28"/>
        <end position="169"/>
    </location>
</feature>
<dbReference type="Pfam" id="PF01510">
    <property type="entry name" value="Amidase_2"/>
    <property type="match status" value="1"/>
</dbReference>
<evidence type="ECO:0000256" key="3">
    <source>
        <dbReference type="SAM" id="SignalP"/>
    </source>
</evidence>
<dbReference type="CDD" id="cd06583">
    <property type="entry name" value="PGRP"/>
    <property type="match status" value="1"/>
</dbReference>
<evidence type="ECO:0000313" key="6">
    <source>
        <dbReference type="EMBL" id="BAM03444.1"/>
    </source>
</evidence>
<dbReference type="RefSeq" id="WP_014436663.1">
    <property type="nucleotide sequence ID" value="NC_017080.1"/>
</dbReference>
<dbReference type="InterPro" id="IPR006619">
    <property type="entry name" value="PGRP_domain_met/bac"/>
</dbReference>
<dbReference type="GO" id="GO:0009253">
    <property type="term" value="P:peptidoglycan catabolic process"/>
    <property type="evidence" value="ECO:0007669"/>
    <property type="project" value="InterPro"/>
</dbReference>
<evidence type="ECO:0000313" key="7">
    <source>
        <dbReference type="Proteomes" id="UP000007881"/>
    </source>
</evidence>
<dbReference type="PANTHER" id="PTHR11022">
    <property type="entry name" value="PEPTIDOGLYCAN RECOGNITION PROTEIN"/>
    <property type="match status" value="1"/>
</dbReference>
<dbReference type="STRING" id="1142394.PSMK_12850"/>
<keyword evidence="6" id="KW-0378">Hydrolase</keyword>
<feature type="chain" id="PRO_5003629122" evidence="3">
    <location>
        <begin position="23"/>
        <end position="231"/>
    </location>
</feature>
<organism evidence="6 7">
    <name type="scientific">Phycisphaera mikurensis (strain NBRC 102666 / KCTC 22515 / FYK2301M01)</name>
    <dbReference type="NCBI Taxonomy" id="1142394"/>
    <lineage>
        <taxon>Bacteria</taxon>
        <taxon>Pseudomonadati</taxon>
        <taxon>Planctomycetota</taxon>
        <taxon>Phycisphaerae</taxon>
        <taxon>Phycisphaerales</taxon>
        <taxon>Phycisphaeraceae</taxon>
        <taxon>Phycisphaera</taxon>
    </lineage>
</organism>
<dbReference type="GO" id="GO:0008270">
    <property type="term" value="F:zinc ion binding"/>
    <property type="evidence" value="ECO:0007669"/>
    <property type="project" value="InterPro"/>
</dbReference>
<dbReference type="SUPFAM" id="SSF55846">
    <property type="entry name" value="N-acetylmuramoyl-L-alanine amidase-like"/>
    <property type="match status" value="1"/>
</dbReference>
<dbReference type="InterPro" id="IPR036505">
    <property type="entry name" value="Amidase/PGRP_sf"/>
</dbReference>
<protein>
    <submittedName>
        <fullName evidence="6">Putative N-acetylmuramoyl-L-alanine amidase</fullName>
        <ecNumber evidence="6">3.5.1.28</ecNumber>
    </submittedName>
</protein>
<dbReference type="SMART" id="SM00701">
    <property type="entry name" value="PGRP"/>
    <property type="match status" value="1"/>
</dbReference>
<feature type="region of interest" description="Disordered" evidence="2">
    <location>
        <begin position="209"/>
        <end position="231"/>
    </location>
</feature>
<name>I0IDV6_PHYMF</name>
<evidence type="ECO:0000259" key="5">
    <source>
        <dbReference type="SMART" id="SM00701"/>
    </source>
</evidence>
<gene>
    <name evidence="6" type="ordered locus">PSMK_12850</name>
</gene>
<keyword evidence="3" id="KW-0732">Signal</keyword>
<reference evidence="6 7" key="1">
    <citation type="submission" date="2012-02" db="EMBL/GenBank/DDBJ databases">
        <title>Complete genome sequence of Phycisphaera mikurensis NBRC 102666.</title>
        <authorList>
            <person name="Ankai A."/>
            <person name="Hosoyama A."/>
            <person name="Terui Y."/>
            <person name="Sekine M."/>
            <person name="Fukai R."/>
            <person name="Kato Y."/>
            <person name="Nakamura S."/>
            <person name="Yamada-Narita S."/>
            <person name="Kawakoshi A."/>
            <person name="Fukunaga Y."/>
            <person name="Yamazaki S."/>
            <person name="Fujita N."/>
        </authorList>
    </citation>
    <scope>NUCLEOTIDE SEQUENCE [LARGE SCALE GENOMIC DNA]</scope>
    <source>
        <strain evidence="7">NBRC 102666 / KCTC 22515 / FYK2301M01</strain>
    </source>
</reference>
<dbReference type="KEGG" id="phm:PSMK_12850"/>
<evidence type="ECO:0000256" key="1">
    <source>
        <dbReference type="ARBA" id="ARBA00007553"/>
    </source>
</evidence>
<dbReference type="PANTHER" id="PTHR11022:SF41">
    <property type="entry name" value="PEPTIDOGLYCAN-RECOGNITION PROTEIN LC-RELATED"/>
    <property type="match status" value="1"/>
</dbReference>
<dbReference type="OrthoDB" id="9811296at2"/>
<dbReference type="EC" id="3.5.1.28" evidence="6"/>
<proteinExistence type="inferred from homology"/>
<feature type="signal peptide" evidence="3">
    <location>
        <begin position="1"/>
        <end position="22"/>
    </location>
</feature>
<sequence>MPDAPARWLLPALLLVAPAVLAEPAPAPSIVMRERWGGEEVEYPEALRHEPATVLLHHAGVAWRAGADPAASMRGLLRFSREEKGWPDVPYHFVVAPDGRIFEGRDLRYAPDTNTSFDPTGYVNVELLGNFEEQRVNATQLDAAVRVVAWLADRLEMPTADLATHAGVAPGQTSCPGADFLRYLDGGSFHAAVDAARAGEPVEIEVLPPLPDGPQAFAEAEEPAVPKRSAN</sequence>
<dbReference type="SMART" id="SM00644">
    <property type="entry name" value="Ami_2"/>
    <property type="match status" value="1"/>
</dbReference>
<dbReference type="GO" id="GO:0008745">
    <property type="term" value="F:N-acetylmuramoyl-L-alanine amidase activity"/>
    <property type="evidence" value="ECO:0007669"/>
    <property type="project" value="UniProtKB-EC"/>
</dbReference>
<dbReference type="InterPro" id="IPR015510">
    <property type="entry name" value="PGRP"/>
</dbReference>
<dbReference type="eggNOG" id="COG3023">
    <property type="taxonomic scope" value="Bacteria"/>
</dbReference>
<dbReference type="HOGENOM" id="CLU_037559_2_1_0"/>
<evidence type="ECO:0000256" key="2">
    <source>
        <dbReference type="SAM" id="MobiDB-lite"/>
    </source>
</evidence>
<accession>I0IDV6</accession>
<dbReference type="InterPro" id="IPR002502">
    <property type="entry name" value="Amidase_domain"/>
</dbReference>
<dbReference type="EMBL" id="AP012338">
    <property type="protein sequence ID" value="BAM03444.1"/>
    <property type="molecule type" value="Genomic_DNA"/>
</dbReference>
<comment type="similarity">
    <text evidence="1">Belongs to the N-acetylmuramoyl-L-alanine amidase 2 family.</text>
</comment>